<evidence type="ECO:0000313" key="3">
    <source>
        <dbReference type="EMBL" id="KXJ90584.1"/>
    </source>
</evidence>
<evidence type="ECO:0000313" key="4">
    <source>
        <dbReference type="Proteomes" id="UP000070501"/>
    </source>
</evidence>
<feature type="region of interest" description="Disordered" evidence="2">
    <location>
        <begin position="363"/>
        <end position="418"/>
    </location>
</feature>
<dbReference type="STRING" id="196109.A0A136J0L7"/>
<gene>
    <name evidence="3" type="ORF">Micbo1qcDRAFT_164168</name>
</gene>
<feature type="compositionally biased region" description="Low complexity" evidence="2">
    <location>
        <begin position="363"/>
        <end position="413"/>
    </location>
</feature>
<evidence type="ECO:0000256" key="1">
    <source>
        <dbReference type="ARBA" id="ARBA00023242"/>
    </source>
</evidence>
<dbReference type="AlphaFoldDB" id="A0A136J0L7"/>
<dbReference type="EMBL" id="KQ964252">
    <property type="protein sequence ID" value="KXJ90584.1"/>
    <property type="molecule type" value="Genomic_DNA"/>
</dbReference>
<keyword evidence="4" id="KW-1185">Reference proteome</keyword>
<dbReference type="InterPro" id="IPR001138">
    <property type="entry name" value="Zn2Cys6_DnaBD"/>
</dbReference>
<keyword evidence="1" id="KW-0539">Nucleus</keyword>
<feature type="compositionally biased region" description="Polar residues" evidence="2">
    <location>
        <begin position="643"/>
        <end position="661"/>
    </location>
</feature>
<accession>A0A136J0L7</accession>
<dbReference type="Proteomes" id="UP000070501">
    <property type="component" value="Unassembled WGS sequence"/>
</dbReference>
<name>A0A136J0L7_9PEZI</name>
<sequence>MSNMSRNNSTTSLMGFSVHQPQLGAMLEFFPAMGSQQLDDMIDAYVPGNMSILDKRTTVTMEFFEHSMATGELFKFFMVYPTNAESPASSLQDSGYCSSAFASPVVSEPRWSASTSKKARIGGANSAAATAADFSHIPGMKIMTRDGQDVTNSASRGCKTKEQRDHAHLMRIMKACESCKKKKVRCDPSHKRAAVPMVADAKVKKASKKSASSARTIPASVPPIVAVQPSYITSFDAFMPSFDVAEQDSWEQFVVYDKEDVVVAPSVDVNYDFFNDPAGHFSPSNSISSGFNSGSNSSFASPSQVFTPVQSTDTSQLAAVGEGCFSSGLGDVSVPSVPYMNSDGFGSGNYVDFALYSPESSSGSDDDLSSYSHELKAASSSPGGVSRRGGAQVESRSVSRSGSVSSSPQASVSDTGLESRSAFAQMDQYGFDLGTSQGPELISGVRHSRRRRVLSAAHSDTEGVHGTVGVHATSSFGGQPQMSESLVPCGPQDVPRPPGLQQSVVAGVVVRSSLAVEPVASTIPDATRTSTRSHTRHRSGIVAATNTRSTMGRERLDDSGTHVAAPVMGCALDDVQGLRRQQDSVNATKSGMITTNVNGNRVGTSIPQSSTAAVMSATQGGVHNSPASSSVGVAAVGIENHNKQQSSSPVSGGTAKATSGAVTADQYRDPGSQLTTDKQADHGIVRVCGRAPLSSQLDAGSEIWEQAQQAPVAEPHNDALVMVLSVLAVLALALAQSAWAKVGATAGGSVYDFVAILVLSTVSAAQKTRDLTKLRTPSAGPFKSTTTSLLARGTSTLLPTRLCNGQSTVAGLVARLGGQLGNFGVLQAQLTRMAGCVSLV</sequence>
<organism evidence="3 4">
    <name type="scientific">Microdochium bolleyi</name>
    <dbReference type="NCBI Taxonomy" id="196109"/>
    <lineage>
        <taxon>Eukaryota</taxon>
        <taxon>Fungi</taxon>
        <taxon>Dikarya</taxon>
        <taxon>Ascomycota</taxon>
        <taxon>Pezizomycotina</taxon>
        <taxon>Sordariomycetes</taxon>
        <taxon>Xylariomycetidae</taxon>
        <taxon>Xylariales</taxon>
        <taxon>Microdochiaceae</taxon>
        <taxon>Microdochium</taxon>
    </lineage>
</organism>
<dbReference type="CDD" id="cd00067">
    <property type="entry name" value="GAL4"/>
    <property type="match status" value="1"/>
</dbReference>
<dbReference type="GO" id="GO:0008270">
    <property type="term" value="F:zinc ion binding"/>
    <property type="evidence" value="ECO:0007669"/>
    <property type="project" value="InterPro"/>
</dbReference>
<feature type="region of interest" description="Disordered" evidence="2">
    <location>
        <begin position="642"/>
        <end position="676"/>
    </location>
</feature>
<dbReference type="GO" id="GO:0000981">
    <property type="term" value="F:DNA-binding transcription factor activity, RNA polymerase II-specific"/>
    <property type="evidence" value="ECO:0007669"/>
    <property type="project" value="InterPro"/>
</dbReference>
<dbReference type="OrthoDB" id="4850804at2759"/>
<dbReference type="InParanoid" id="A0A136J0L7"/>
<evidence type="ECO:0000256" key="2">
    <source>
        <dbReference type="SAM" id="MobiDB-lite"/>
    </source>
</evidence>
<reference evidence="4" key="1">
    <citation type="submission" date="2016-02" db="EMBL/GenBank/DDBJ databases">
        <title>Draft genome sequence of Microdochium bolleyi, a fungal endophyte of beachgrass.</title>
        <authorList>
            <consortium name="DOE Joint Genome Institute"/>
            <person name="David A.S."/>
            <person name="May G."/>
            <person name="Haridas S."/>
            <person name="Lim J."/>
            <person name="Wang M."/>
            <person name="Labutti K."/>
            <person name="Lipzen A."/>
            <person name="Barry K."/>
            <person name="Grigoriev I.V."/>
        </authorList>
    </citation>
    <scope>NUCLEOTIDE SEQUENCE [LARGE SCALE GENOMIC DNA]</scope>
    <source>
        <strain evidence="4">J235TASD1</strain>
    </source>
</reference>
<protein>
    <submittedName>
        <fullName evidence="3">Uncharacterized protein</fullName>
    </submittedName>
</protein>
<proteinExistence type="predicted"/>